<dbReference type="AlphaFoldDB" id="A0AAJ0BJ83"/>
<comment type="caution">
    <text evidence="1">The sequence shown here is derived from an EMBL/GenBank/DDBJ whole genome shotgun (WGS) entry which is preliminary data.</text>
</comment>
<evidence type="ECO:0000313" key="2">
    <source>
        <dbReference type="Proteomes" id="UP001239445"/>
    </source>
</evidence>
<organism evidence="1 2">
    <name type="scientific">Echria macrotheca</name>
    <dbReference type="NCBI Taxonomy" id="438768"/>
    <lineage>
        <taxon>Eukaryota</taxon>
        <taxon>Fungi</taxon>
        <taxon>Dikarya</taxon>
        <taxon>Ascomycota</taxon>
        <taxon>Pezizomycotina</taxon>
        <taxon>Sordariomycetes</taxon>
        <taxon>Sordariomycetidae</taxon>
        <taxon>Sordariales</taxon>
        <taxon>Schizotheciaceae</taxon>
        <taxon>Echria</taxon>
    </lineage>
</organism>
<dbReference type="EMBL" id="MU839828">
    <property type="protein sequence ID" value="KAK1759211.1"/>
    <property type="molecule type" value="Genomic_DNA"/>
</dbReference>
<proteinExistence type="predicted"/>
<accession>A0AAJ0BJ83</accession>
<evidence type="ECO:0000313" key="1">
    <source>
        <dbReference type="EMBL" id="KAK1759211.1"/>
    </source>
</evidence>
<sequence>MATPVPKGLLGLPLENFREIASFFDDCKDLHSLRLTCKDKKIQGAVTEQLFRCIRIRPTEESMETYQYILAQPQLAELVRHVELISFSELIERDEKRDEEWDEEPDEEPDERSNMARLMRQAIGSFTRFFPQLTSVTFGFAPPDVVYWGSAPFSYLPLIFWDSAPCQFREEVLRS</sequence>
<keyword evidence="2" id="KW-1185">Reference proteome</keyword>
<evidence type="ECO:0008006" key="3">
    <source>
        <dbReference type="Google" id="ProtNLM"/>
    </source>
</evidence>
<reference evidence="1" key="1">
    <citation type="submission" date="2023-06" db="EMBL/GenBank/DDBJ databases">
        <title>Genome-scale phylogeny and comparative genomics of the fungal order Sordariales.</title>
        <authorList>
            <consortium name="Lawrence Berkeley National Laboratory"/>
            <person name="Hensen N."/>
            <person name="Bonometti L."/>
            <person name="Westerberg I."/>
            <person name="Brannstrom I.O."/>
            <person name="Guillou S."/>
            <person name="Cros-Aarteil S."/>
            <person name="Calhoun S."/>
            <person name="Haridas S."/>
            <person name="Kuo A."/>
            <person name="Mondo S."/>
            <person name="Pangilinan J."/>
            <person name="Riley R."/>
            <person name="Labutti K."/>
            <person name="Andreopoulos B."/>
            <person name="Lipzen A."/>
            <person name="Chen C."/>
            <person name="Yanf M."/>
            <person name="Daum C."/>
            <person name="Ng V."/>
            <person name="Clum A."/>
            <person name="Steindorff A."/>
            <person name="Ohm R."/>
            <person name="Martin F."/>
            <person name="Silar P."/>
            <person name="Natvig D."/>
            <person name="Lalanne C."/>
            <person name="Gautier V."/>
            <person name="Ament-Velasquez S.L."/>
            <person name="Kruys A."/>
            <person name="Hutchinson M.I."/>
            <person name="Powell A.J."/>
            <person name="Barry K."/>
            <person name="Miller A.N."/>
            <person name="Grigoriev I.V."/>
            <person name="Debuchy R."/>
            <person name="Gladieux P."/>
            <person name="Thoren M.H."/>
            <person name="Johannesson H."/>
        </authorList>
    </citation>
    <scope>NUCLEOTIDE SEQUENCE</scope>
    <source>
        <strain evidence="1">PSN4</strain>
    </source>
</reference>
<dbReference type="Proteomes" id="UP001239445">
    <property type="component" value="Unassembled WGS sequence"/>
</dbReference>
<protein>
    <recommendedName>
        <fullName evidence="3">F-box domain-containing protein</fullName>
    </recommendedName>
</protein>
<name>A0AAJ0BJ83_9PEZI</name>
<gene>
    <name evidence="1" type="ORF">QBC47DRAFT_409975</name>
</gene>